<dbReference type="EMBL" id="JAPDRK010000011">
    <property type="protein sequence ID" value="KAJ9607825.1"/>
    <property type="molecule type" value="Genomic_DNA"/>
</dbReference>
<keyword evidence="3" id="KW-1185">Reference proteome</keyword>
<dbReference type="SUPFAM" id="SSF53271">
    <property type="entry name" value="PRTase-like"/>
    <property type="match status" value="1"/>
</dbReference>
<protein>
    <recommendedName>
        <fullName evidence="1">Phosphoribosyltransferase domain-containing protein</fullName>
    </recommendedName>
</protein>
<dbReference type="Gene3D" id="3.40.50.2020">
    <property type="match status" value="1"/>
</dbReference>
<dbReference type="GO" id="GO:0005737">
    <property type="term" value="C:cytoplasm"/>
    <property type="evidence" value="ECO:0007669"/>
    <property type="project" value="TreeGrafter"/>
</dbReference>
<dbReference type="Proteomes" id="UP001172673">
    <property type="component" value="Unassembled WGS sequence"/>
</dbReference>
<evidence type="ECO:0000259" key="1">
    <source>
        <dbReference type="Pfam" id="PF14681"/>
    </source>
</evidence>
<feature type="domain" description="Phosphoribosyltransferase" evidence="1">
    <location>
        <begin position="478"/>
        <end position="674"/>
    </location>
</feature>
<dbReference type="InterPro" id="IPR000836">
    <property type="entry name" value="PRTase_dom"/>
</dbReference>
<comment type="caution">
    <text evidence="2">The sequence shown here is derived from an EMBL/GenBank/DDBJ whole genome shotgun (WGS) entry which is preliminary data.</text>
</comment>
<dbReference type="GO" id="GO:0006564">
    <property type="term" value="P:L-serine biosynthetic process"/>
    <property type="evidence" value="ECO:0007669"/>
    <property type="project" value="TreeGrafter"/>
</dbReference>
<name>A0AA39CH26_9EURO</name>
<dbReference type="PANTHER" id="PTHR43344:SF20">
    <property type="entry name" value="URACIL PHOSPHORIBOSYLTRANSFERASE"/>
    <property type="match status" value="1"/>
</dbReference>
<dbReference type="InterPro" id="IPR036412">
    <property type="entry name" value="HAD-like_sf"/>
</dbReference>
<dbReference type="CDD" id="cd06223">
    <property type="entry name" value="PRTases_typeI"/>
    <property type="match status" value="1"/>
</dbReference>
<dbReference type="PANTHER" id="PTHR43344">
    <property type="entry name" value="PHOSPHOSERINE PHOSPHATASE"/>
    <property type="match status" value="1"/>
</dbReference>
<dbReference type="Pfam" id="PF14681">
    <property type="entry name" value="UPRTase"/>
    <property type="match status" value="1"/>
</dbReference>
<dbReference type="InterPro" id="IPR050582">
    <property type="entry name" value="HAD-like_SerB"/>
</dbReference>
<evidence type="ECO:0000313" key="3">
    <source>
        <dbReference type="Proteomes" id="UP001172673"/>
    </source>
</evidence>
<dbReference type="AlphaFoldDB" id="A0AA39CH26"/>
<dbReference type="InterPro" id="IPR023214">
    <property type="entry name" value="HAD_sf"/>
</dbReference>
<accession>A0AA39CH26</accession>
<organism evidence="2 3">
    <name type="scientific">Cladophialophora chaetospira</name>
    <dbReference type="NCBI Taxonomy" id="386627"/>
    <lineage>
        <taxon>Eukaryota</taxon>
        <taxon>Fungi</taxon>
        <taxon>Dikarya</taxon>
        <taxon>Ascomycota</taxon>
        <taxon>Pezizomycotina</taxon>
        <taxon>Eurotiomycetes</taxon>
        <taxon>Chaetothyriomycetidae</taxon>
        <taxon>Chaetothyriales</taxon>
        <taxon>Herpotrichiellaceae</taxon>
        <taxon>Cladophialophora</taxon>
    </lineage>
</organism>
<dbReference type="InterPro" id="IPR029057">
    <property type="entry name" value="PRTase-like"/>
</dbReference>
<dbReference type="Pfam" id="PF13207">
    <property type="entry name" value="AAA_17"/>
    <property type="match status" value="1"/>
</dbReference>
<sequence length="678" mass="74867">MSSEMQIDFNNCHIGRPPVVGLYGISGSGKTFVLEALKCALGTDHILVEGSEVISKLVDGGLRGFHGLEETQKKAVRELALRTIQADCLNDRKVGVVAGHFMLWSDVQDAGFSVWTQQDVDTYSHIIYLNPPPETISHRRRHDAAKQRPEITVDKLRQWQAEEESQLRITCYRRGIVYTSVREDSPLAEVTSLLELFLHRGQESHRREAEVQLDHFIMPSAKNLVSALVLDADKTLSAADSGHLFWEHVHHRNLFQTQDDYLKVIFAGPLGYTSAAFLQVALLYEELVTLNVFDDICTDIASQISLYPDVAALLLRLRKDQKTGTLVVTAGLRRVWEQVLDRYGLLDTVKIIGSGPIRDAHVITARVKANLVAHLQRSYHLHVAAVGDSVLDLEMFAQADRAVVIVGDKKTRSHRMEKELAAAIARGRVSASQALLSSASSPRLNTGLLPLIDLNGPKFDAYILRGSPFPLLNTIDFTDTHAAKILATPMRDASNKGPALRDAHWQTGRYLAQTSLPDLLGIEEYMICHVQGHNVPGHRIAQQNKILIVALMRGGEPMAMGVSEILPSASFLHARKPEDLTSEILEGRSAVILVDSVVNSGQTIACFIDHLTSLNPAVRIIVMAGVVQVEATARIEGLCTPKRSRSVDLVTLRISHNKFTGHGGTDTGNRLYLTENLK</sequence>
<reference evidence="2" key="1">
    <citation type="submission" date="2022-10" db="EMBL/GenBank/DDBJ databases">
        <title>Culturing micro-colonial fungi from biological soil crusts in the Mojave desert and describing Neophaeococcomyces mojavensis, and introducing the new genera and species Taxawa tesnikishii.</title>
        <authorList>
            <person name="Kurbessoian T."/>
            <person name="Stajich J.E."/>
        </authorList>
    </citation>
    <scope>NUCLEOTIDE SEQUENCE</scope>
    <source>
        <strain evidence="2">TK_41</strain>
    </source>
</reference>
<dbReference type="GO" id="GO:0000287">
    <property type="term" value="F:magnesium ion binding"/>
    <property type="evidence" value="ECO:0007669"/>
    <property type="project" value="TreeGrafter"/>
</dbReference>
<dbReference type="Gene3D" id="3.40.50.1000">
    <property type="entry name" value="HAD superfamily/HAD-like"/>
    <property type="match status" value="1"/>
</dbReference>
<gene>
    <name evidence="2" type="ORF">H2200_007904</name>
</gene>
<dbReference type="GO" id="GO:0036424">
    <property type="term" value="F:L-phosphoserine phosphatase activity"/>
    <property type="evidence" value="ECO:0007669"/>
    <property type="project" value="TreeGrafter"/>
</dbReference>
<dbReference type="InterPro" id="IPR027417">
    <property type="entry name" value="P-loop_NTPase"/>
</dbReference>
<dbReference type="SUPFAM" id="SSF52540">
    <property type="entry name" value="P-loop containing nucleoside triphosphate hydrolases"/>
    <property type="match status" value="1"/>
</dbReference>
<dbReference type="SUPFAM" id="SSF56784">
    <property type="entry name" value="HAD-like"/>
    <property type="match status" value="1"/>
</dbReference>
<proteinExistence type="predicted"/>
<dbReference type="Pfam" id="PF12710">
    <property type="entry name" value="HAD"/>
    <property type="match status" value="1"/>
</dbReference>
<dbReference type="Gene3D" id="3.40.50.300">
    <property type="entry name" value="P-loop containing nucleotide triphosphate hydrolases"/>
    <property type="match status" value="1"/>
</dbReference>
<evidence type="ECO:0000313" key="2">
    <source>
        <dbReference type="EMBL" id="KAJ9607825.1"/>
    </source>
</evidence>